<dbReference type="EMBL" id="BMTD01000002">
    <property type="protein sequence ID" value="GGU80749.1"/>
    <property type="molecule type" value="Genomic_DNA"/>
</dbReference>
<keyword evidence="5 7" id="KW-1133">Transmembrane helix</keyword>
<evidence type="ECO:0000256" key="4">
    <source>
        <dbReference type="ARBA" id="ARBA00022692"/>
    </source>
</evidence>
<dbReference type="Pfam" id="PF00528">
    <property type="entry name" value="BPD_transp_1"/>
    <property type="match status" value="1"/>
</dbReference>
<feature type="transmembrane region" description="Helical" evidence="7">
    <location>
        <begin position="149"/>
        <end position="173"/>
    </location>
</feature>
<gene>
    <name evidence="9" type="ORF">GCM10010260_11320</name>
</gene>
<dbReference type="SUPFAM" id="SSF161098">
    <property type="entry name" value="MetI-like"/>
    <property type="match status" value="1"/>
</dbReference>
<proteinExistence type="inferred from homology"/>
<dbReference type="InterPro" id="IPR035906">
    <property type="entry name" value="MetI-like_sf"/>
</dbReference>
<keyword evidence="4 7" id="KW-0812">Transmembrane</keyword>
<evidence type="ECO:0000256" key="1">
    <source>
        <dbReference type="ARBA" id="ARBA00004651"/>
    </source>
</evidence>
<name>A0A918M9Q6_9ACTN</name>
<evidence type="ECO:0000259" key="8">
    <source>
        <dbReference type="PROSITE" id="PS50928"/>
    </source>
</evidence>
<comment type="similarity">
    <text evidence="7">Belongs to the binding-protein-dependent transport system permease family.</text>
</comment>
<dbReference type="GO" id="GO:0055085">
    <property type="term" value="P:transmembrane transport"/>
    <property type="evidence" value="ECO:0007669"/>
    <property type="project" value="InterPro"/>
</dbReference>
<feature type="transmembrane region" description="Helical" evidence="7">
    <location>
        <begin position="309"/>
        <end position="329"/>
    </location>
</feature>
<dbReference type="GO" id="GO:0005886">
    <property type="term" value="C:plasma membrane"/>
    <property type="evidence" value="ECO:0007669"/>
    <property type="project" value="UniProtKB-SubCell"/>
</dbReference>
<feature type="transmembrane region" description="Helical" evidence="7">
    <location>
        <begin position="204"/>
        <end position="222"/>
    </location>
</feature>
<dbReference type="Gene3D" id="1.10.3720.10">
    <property type="entry name" value="MetI-like"/>
    <property type="match status" value="1"/>
</dbReference>
<dbReference type="AlphaFoldDB" id="A0A918M9Q6"/>
<keyword evidence="10" id="KW-1185">Reference proteome</keyword>
<reference evidence="9" key="2">
    <citation type="submission" date="2020-09" db="EMBL/GenBank/DDBJ databases">
        <authorList>
            <person name="Sun Q."/>
            <person name="Ohkuma M."/>
        </authorList>
    </citation>
    <scope>NUCLEOTIDE SEQUENCE</scope>
    <source>
        <strain evidence="9">JCM 4369</strain>
    </source>
</reference>
<reference evidence="9" key="1">
    <citation type="journal article" date="2014" name="Int. J. Syst. Evol. Microbiol.">
        <title>Complete genome sequence of Corynebacterium casei LMG S-19264T (=DSM 44701T), isolated from a smear-ripened cheese.</title>
        <authorList>
            <consortium name="US DOE Joint Genome Institute (JGI-PGF)"/>
            <person name="Walter F."/>
            <person name="Albersmeier A."/>
            <person name="Kalinowski J."/>
            <person name="Ruckert C."/>
        </authorList>
    </citation>
    <scope>NUCLEOTIDE SEQUENCE</scope>
    <source>
        <strain evidence="9">JCM 4369</strain>
    </source>
</reference>
<keyword evidence="3" id="KW-1003">Cell membrane</keyword>
<evidence type="ECO:0000256" key="6">
    <source>
        <dbReference type="ARBA" id="ARBA00023136"/>
    </source>
</evidence>
<dbReference type="Proteomes" id="UP000618795">
    <property type="component" value="Unassembled WGS sequence"/>
</dbReference>
<keyword evidence="2 7" id="KW-0813">Transport</keyword>
<accession>A0A918M9Q6</accession>
<dbReference type="PROSITE" id="PS50928">
    <property type="entry name" value="ABC_TM1"/>
    <property type="match status" value="1"/>
</dbReference>
<feature type="transmembrane region" description="Helical" evidence="7">
    <location>
        <begin position="21"/>
        <end position="43"/>
    </location>
</feature>
<evidence type="ECO:0000256" key="3">
    <source>
        <dbReference type="ARBA" id="ARBA00022475"/>
    </source>
</evidence>
<dbReference type="PANTHER" id="PTHR43163">
    <property type="entry name" value="DIPEPTIDE TRANSPORT SYSTEM PERMEASE PROTEIN DPPB-RELATED"/>
    <property type="match status" value="1"/>
</dbReference>
<sequence length="342" mass="37332">MMLQQEDWTISCVPFYLVKRLGYHAVLLLAAVCLSYLLASLALDPRAYYEGRQPPLSPSAVDHHLTALGVNDHQPLRDRFLHWADRAFLHGDLGETIDGTPVDAEFGRRIGVSLRLLLAGTVLGTVAGVLLGAWTAVRQYRPSDRAVTLASFALLSTPVFLLAVLLKTGAIWFNQATGTDLIQFTGERSPGADGGLWTALKDRSVHLLLPTLSVALFSVASYSRYQRSTMLDVLGSDYLRTARAKGLGRRAVLLRHGLRTALIPMSTYFSYGFLALFTGATFTETIFGWHGMGEWFVNSIGKNDVNSVVAVNVFAAVTVLLSGFLADLLHAALDPRIRRAAS</sequence>
<dbReference type="RefSeq" id="WP_373305710.1">
    <property type="nucleotide sequence ID" value="NZ_BMTD01000002.1"/>
</dbReference>
<comment type="subcellular location">
    <subcellularLocation>
        <location evidence="1 7">Cell membrane</location>
        <topology evidence="1 7">Multi-pass membrane protein</topology>
    </subcellularLocation>
</comment>
<protein>
    <submittedName>
        <fullName evidence="9">Peptide transport permease protein</fullName>
    </submittedName>
</protein>
<feature type="domain" description="ABC transmembrane type-1" evidence="8">
    <location>
        <begin position="110"/>
        <end position="326"/>
    </location>
</feature>
<comment type="caution">
    <text evidence="9">The sequence shown here is derived from an EMBL/GenBank/DDBJ whole genome shotgun (WGS) entry which is preliminary data.</text>
</comment>
<dbReference type="InterPro" id="IPR000515">
    <property type="entry name" value="MetI-like"/>
</dbReference>
<feature type="transmembrane region" description="Helical" evidence="7">
    <location>
        <begin position="268"/>
        <end position="289"/>
    </location>
</feature>
<evidence type="ECO:0000256" key="2">
    <source>
        <dbReference type="ARBA" id="ARBA00022448"/>
    </source>
</evidence>
<evidence type="ECO:0000313" key="10">
    <source>
        <dbReference type="Proteomes" id="UP000618795"/>
    </source>
</evidence>
<evidence type="ECO:0000313" key="9">
    <source>
        <dbReference type="EMBL" id="GGU80749.1"/>
    </source>
</evidence>
<dbReference type="PANTHER" id="PTHR43163:SF7">
    <property type="entry name" value="DIPEPTIDE-TRANSPORT INTEGRAL MEMBRANE PROTEIN ABC TRANSPORTER DPPB-RELATED"/>
    <property type="match status" value="1"/>
</dbReference>
<evidence type="ECO:0000256" key="7">
    <source>
        <dbReference type="RuleBase" id="RU363032"/>
    </source>
</evidence>
<dbReference type="CDD" id="cd06261">
    <property type="entry name" value="TM_PBP2"/>
    <property type="match status" value="1"/>
</dbReference>
<evidence type="ECO:0000256" key="5">
    <source>
        <dbReference type="ARBA" id="ARBA00022989"/>
    </source>
</evidence>
<feature type="transmembrane region" description="Helical" evidence="7">
    <location>
        <begin position="116"/>
        <end position="137"/>
    </location>
</feature>
<keyword evidence="6 7" id="KW-0472">Membrane</keyword>
<organism evidence="9 10">
    <name type="scientific">Streptomyces filipinensis</name>
    <dbReference type="NCBI Taxonomy" id="66887"/>
    <lineage>
        <taxon>Bacteria</taxon>
        <taxon>Bacillati</taxon>
        <taxon>Actinomycetota</taxon>
        <taxon>Actinomycetes</taxon>
        <taxon>Kitasatosporales</taxon>
        <taxon>Streptomycetaceae</taxon>
        <taxon>Streptomyces</taxon>
    </lineage>
</organism>